<dbReference type="GO" id="GO:0009432">
    <property type="term" value="P:SOS response"/>
    <property type="evidence" value="ECO:0007669"/>
    <property type="project" value="TreeGrafter"/>
</dbReference>
<dbReference type="PANTHER" id="PTHR21621">
    <property type="entry name" value="RIBOSOMAL PROTEIN S6 MODIFICATION PROTEIN"/>
    <property type="match status" value="1"/>
</dbReference>
<dbReference type="OrthoDB" id="9803907at2"/>
<sequence length="655" mass="73856">MKTINIQFQQNIALLTKHTTWGATYPHNMNENEISLSELFCLKEKPKFYKGYQNGYRQPVVKIILKTIDKSDISLKTLHQALHYYFNDQFSKSISDDLITCLAKGVVALQKAALLPIFADIQISTLLDVENSYEIWIPAFTEDCFHPAMAFMLDFCHRHIITDIFQPNNALIQHINELIAGIKIDAPKNANTFRFIEAAHQAGIAWTHIGGNIYQYGYGCHSRWFDDSFTENTSVISTRIARYKNGTTALLQRAGFPVPKQIVVYNVEEAIENANQIGYPVVIKPYNQDSGAGVFARLTNAEQVKRAFQQASKFSDIMLLEQHVAGNDYRLIVLEGQLIWAIERIPGGVKGDGVHSINELIEQHNLVAHNKFDITEDTLEFLAEQGCQLNSILENGKFIPINRIANISTGGTPVAVFNKVHPDNKMLAEAIAKLLRLDLVGIDFITPDIEKSYFEVGGAVIEVNAQPQFGVVTAAHIYKQILMTLIPHQGRIPIIAICNNAEQNDCVDNLTQILEKHFKHIGLVKNKKAFLDNIQICKSSTQFSAGEALLLSNQIELLIYCFDSNEKFEDGLPFEQYDYLILKDRPSLHCLSTLIKHCHHKIIMNDEFLEQIKLFNQAGVPSVSIKTFINTDLSNEAPIDLLLKNWLKTGNKKSV</sequence>
<comment type="caution">
    <text evidence="4">The sequence shown here is derived from an EMBL/GenBank/DDBJ whole genome shotgun (WGS) entry which is preliminary data.</text>
</comment>
<dbReference type="PANTHER" id="PTHR21621:SF0">
    <property type="entry name" value="BETA-CITRYLGLUTAMATE SYNTHASE B-RELATED"/>
    <property type="match status" value="1"/>
</dbReference>
<dbReference type="Pfam" id="PF13549">
    <property type="entry name" value="ATP-grasp_5"/>
    <property type="match status" value="1"/>
</dbReference>
<dbReference type="AlphaFoldDB" id="A0A0Q9YIQ4"/>
<keyword evidence="2" id="KW-0067">ATP-binding</keyword>
<name>A0A0Q9YIQ4_9GAMM</name>
<dbReference type="Gene3D" id="3.30.1490.20">
    <property type="entry name" value="ATP-grasp fold, A domain"/>
    <property type="match status" value="1"/>
</dbReference>
<dbReference type="GO" id="GO:0071160">
    <property type="term" value="F:cyanophycin synthetase activity (L-aspartate-adding)"/>
    <property type="evidence" value="ECO:0007669"/>
    <property type="project" value="UniProtKB-EC"/>
</dbReference>
<dbReference type="InterPro" id="IPR013815">
    <property type="entry name" value="ATP_grasp_subdomain_1"/>
</dbReference>
<dbReference type="EC" id="6.3.2.29" evidence="4"/>
<dbReference type="GO" id="GO:0005524">
    <property type="term" value="F:ATP binding"/>
    <property type="evidence" value="ECO:0007669"/>
    <property type="project" value="UniProtKB-UniRule"/>
</dbReference>
<dbReference type="Gene3D" id="3.30.470.20">
    <property type="entry name" value="ATP-grasp fold, B domain"/>
    <property type="match status" value="1"/>
</dbReference>
<evidence type="ECO:0000256" key="2">
    <source>
        <dbReference type="PROSITE-ProRule" id="PRU00409"/>
    </source>
</evidence>
<dbReference type="GO" id="GO:0005737">
    <property type="term" value="C:cytoplasm"/>
    <property type="evidence" value="ECO:0007669"/>
    <property type="project" value="TreeGrafter"/>
</dbReference>
<keyword evidence="2" id="KW-0547">Nucleotide-binding</keyword>
<keyword evidence="1" id="KW-0464">Manganese</keyword>
<dbReference type="GO" id="GO:0018169">
    <property type="term" value="F:ribosomal S6-glutamic acid ligase activity"/>
    <property type="evidence" value="ECO:0007669"/>
    <property type="project" value="TreeGrafter"/>
</dbReference>
<dbReference type="PROSITE" id="PS50975">
    <property type="entry name" value="ATP_GRASP"/>
    <property type="match status" value="1"/>
</dbReference>
<gene>
    <name evidence="4" type="primary">cphA</name>
    <name evidence="4" type="ORF">HT99x_02449</name>
</gene>
<evidence type="ECO:0000256" key="1">
    <source>
        <dbReference type="ARBA" id="ARBA00023211"/>
    </source>
</evidence>
<reference evidence="4" key="1">
    <citation type="submission" date="2015-09" db="EMBL/GenBank/DDBJ databases">
        <title>Draft Genome Sequences of Two Novel Amoeba-resistant Intranuclear Bacteria, Candidatus Berkiella cookevillensis and Candidatus Berkiella aquae.</title>
        <authorList>
            <person name="Mehari Y.T."/>
            <person name="Arivett B.A."/>
            <person name="Farone A.L."/>
            <person name="Gunderson J.H."/>
            <person name="Farone M.B."/>
        </authorList>
    </citation>
    <scope>NUCLEOTIDE SEQUENCE [LARGE SCALE GENOMIC DNA]</scope>
    <source>
        <strain evidence="4">HT99</strain>
    </source>
</reference>
<keyword evidence="4" id="KW-0436">Ligase</keyword>
<dbReference type="GO" id="GO:0046872">
    <property type="term" value="F:metal ion binding"/>
    <property type="evidence" value="ECO:0007669"/>
    <property type="project" value="InterPro"/>
</dbReference>
<proteinExistence type="predicted"/>
<evidence type="ECO:0000259" key="3">
    <source>
        <dbReference type="PROSITE" id="PS50975"/>
    </source>
</evidence>
<evidence type="ECO:0000313" key="4">
    <source>
        <dbReference type="EMBL" id="KRG20518.1"/>
    </source>
</evidence>
<protein>
    <submittedName>
        <fullName evidence="4">Cyanophycin synthetase</fullName>
        <ecNumber evidence="4">6.3.2.29</ecNumber>
    </submittedName>
</protein>
<dbReference type="STRING" id="295108.HT99x_02449"/>
<feature type="domain" description="ATP-grasp" evidence="3">
    <location>
        <begin position="248"/>
        <end position="494"/>
    </location>
</feature>
<dbReference type="SUPFAM" id="SSF56059">
    <property type="entry name" value="Glutathione synthetase ATP-binding domain-like"/>
    <property type="match status" value="1"/>
</dbReference>
<organism evidence="4">
    <name type="scientific">Candidatus Berkiella aquae</name>
    <dbReference type="NCBI Taxonomy" id="295108"/>
    <lineage>
        <taxon>Bacteria</taxon>
        <taxon>Pseudomonadati</taxon>
        <taxon>Pseudomonadota</taxon>
        <taxon>Gammaproteobacteria</taxon>
        <taxon>Candidatus Berkiellales</taxon>
        <taxon>Candidatus Berkiellaceae</taxon>
        <taxon>Candidatus Berkiella</taxon>
    </lineage>
</organism>
<accession>A0A0Q9YIQ4</accession>
<dbReference type="InterPro" id="IPR011761">
    <property type="entry name" value="ATP-grasp"/>
</dbReference>
<dbReference type="EMBL" id="LKAJ01000011">
    <property type="protein sequence ID" value="KRG20518.1"/>
    <property type="molecule type" value="Genomic_DNA"/>
</dbReference>